<dbReference type="RefSeq" id="XP_007867871.1">
    <property type="nucleotide sequence ID" value="XM_007869680.1"/>
</dbReference>
<feature type="chain" id="PRO_5004543901" description="RlpA-like protein double-psi beta-barrel domain-containing protein" evidence="2">
    <location>
        <begin position="22"/>
        <end position="139"/>
    </location>
</feature>
<evidence type="ECO:0000313" key="3">
    <source>
        <dbReference type="EMBL" id="EPQ53548.1"/>
    </source>
</evidence>
<keyword evidence="1 2" id="KW-0732">Signal</keyword>
<dbReference type="AlphaFoldDB" id="S7Q1Y4"/>
<dbReference type="Gene3D" id="2.40.40.10">
    <property type="entry name" value="RlpA-like domain"/>
    <property type="match status" value="1"/>
</dbReference>
<dbReference type="OrthoDB" id="623670at2759"/>
<evidence type="ECO:0008006" key="5">
    <source>
        <dbReference type="Google" id="ProtNLM"/>
    </source>
</evidence>
<feature type="signal peptide" evidence="2">
    <location>
        <begin position="1"/>
        <end position="21"/>
    </location>
</feature>
<gene>
    <name evidence="3" type="ORF">GLOTRDRAFT_130892</name>
</gene>
<dbReference type="eggNOG" id="ENOG502S2E4">
    <property type="taxonomic scope" value="Eukaryota"/>
</dbReference>
<reference evidence="3 4" key="1">
    <citation type="journal article" date="2012" name="Science">
        <title>The Paleozoic origin of enzymatic lignin decomposition reconstructed from 31 fungal genomes.</title>
        <authorList>
            <person name="Floudas D."/>
            <person name="Binder M."/>
            <person name="Riley R."/>
            <person name="Barry K."/>
            <person name="Blanchette R.A."/>
            <person name="Henrissat B."/>
            <person name="Martinez A.T."/>
            <person name="Otillar R."/>
            <person name="Spatafora J.W."/>
            <person name="Yadav J.S."/>
            <person name="Aerts A."/>
            <person name="Benoit I."/>
            <person name="Boyd A."/>
            <person name="Carlson A."/>
            <person name="Copeland A."/>
            <person name="Coutinho P.M."/>
            <person name="de Vries R.P."/>
            <person name="Ferreira P."/>
            <person name="Findley K."/>
            <person name="Foster B."/>
            <person name="Gaskell J."/>
            <person name="Glotzer D."/>
            <person name="Gorecki P."/>
            <person name="Heitman J."/>
            <person name="Hesse C."/>
            <person name="Hori C."/>
            <person name="Igarashi K."/>
            <person name="Jurgens J.A."/>
            <person name="Kallen N."/>
            <person name="Kersten P."/>
            <person name="Kohler A."/>
            <person name="Kuees U."/>
            <person name="Kumar T.K.A."/>
            <person name="Kuo A."/>
            <person name="LaButti K."/>
            <person name="Larrondo L.F."/>
            <person name="Lindquist E."/>
            <person name="Ling A."/>
            <person name="Lombard V."/>
            <person name="Lucas S."/>
            <person name="Lundell T."/>
            <person name="Martin R."/>
            <person name="McLaughlin D.J."/>
            <person name="Morgenstern I."/>
            <person name="Morin E."/>
            <person name="Murat C."/>
            <person name="Nagy L.G."/>
            <person name="Nolan M."/>
            <person name="Ohm R.A."/>
            <person name="Patyshakuliyeva A."/>
            <person name="Rokas A."/>
            <person name="Ruiz-Duenas F.J."/>
            <person name="Sabat G."/>
            <person name="Salamov A."/>
            <person name="Samejima M."/>
            <person name="Schmutz J."/>
            <person name="Slot J.C."/>
            <person name="St John F."/>
            <person name="Stenlid J."/>
            <person name="Sun H."/>
            <person name="Sun S."/>
            <person name="Syed K."/>
            <person name="Tsang A."/>
            <person name="Wiebenga A."/>
            <person name="Young D."/>
            <person name="Pisabarro A."/>
            <person name="Eastwood D.C."/>
            <person name="Martin F."/>
            <person name="Cullen D."/>
            <person name="Grigoriev I.V."/>
            <person name="Hibbett D.S."/>
        </authorList>
    </citation>
    <scope>NUCLEOTIDE SEQUENCE [LARGE SCALE GENOMIC DNA]</scope>
    <source>
        <strain evidence="3 4">ATCC 11539</strain>
    </source>
</reference>
<dbReference type="PANTHER" id="PTHR31836">
    <property type="match status" value="1"/>
</dbReference>
<dbReference type="OMA" id="MISWSTS"/>
<proteinExistence type="predicted"/>
<dbReference type="HOGENOM" id="CLU_047639_5_0_1"/>
<dbReference type="InterPro" id="IPR051477">
    <property type="entry name" value="Expansin_CellWall"/>
</dbReference>
<name>S7Q1Y4_GLOTA</name>
<evidence type="ECO:0000256" key="1">
    <source>
        <dbReference type="ARBA" id="ARBA00022729"/>
    </source>
</evidence>
<dbReference type="KEGG" id="gtr:GLOTRDRAFT_130892"/>
<accession>S7Q1Y4</accession>
<sequence length="139" mass="14512">MYSPSLVLFSFLATLLCLAQAASIHWNSTDVVVPGEKSLAKRVDNAKLTWFSVGLGACGHNNVDSDLVLALSVADFGAGYPGPNCGRQVRITANGKTATGTVVDKCPGCPAGALDLSLGLFKIFADPAVEVTYGSWTYV</sequence>
<evidence type="ECO:0000313" key="4">
    <source>
        <dbReference type="Proteomes" id="UP000030669"/>
    </source>
</evidence>
<dbReference type="EMBL" id="KB469305">
    <property type="protein sequence ID" value="EPQ53548.1"/>
    <property type="molecule type" value="Genomic_DNA"/>
</dbReference>
<dbReference type="CDD" id="cd22191">
    <property type="entry name" value="DPBB_RlpA_EXP_N-like"/>
    <property type="match status" value="1"/>
</dbReference>
<evidence type="ECO:0000256" key="2">
    <source>
        <dbReference type="SAM" id="SignalP"/>
    </source>
</evidence>
<organism evidence="3 4">
    <name type="scientific">Gloeophyllum trabeum (strain ATCC 11539 / FP-39264 / Madison 617)</name>
    <name type="common">Brown rot fungus</name>
    <dbReference type="NCBI Taxonomy" id="670483"/>
    <lineage>
        <taxon>Eukaryota</taxon>
        <taxon>Fungi</taxon>
        <taxon>Dikarya</taxon>
        <taxon>Basidiomycota</taxon>
        <taxon>Agaricomycotina</taxon>
        <taxon>Agaricomycetes</taxon>
        <taxon>Gloeophyllales</taxon>
        <taxon>Gloeophyllaceae</taxon>
        <taxon>Gloeophyllum</taxon>
    </lineage>
</organism>
<dbReference type="InterPro" id="IPR036908">
    <property type="entry name" value="RlpA-like_sf"/>
</dbReference>
<dbReference type="GeneID" id="19302186"/>
<dbReference type="PANTHER" id="PTHR31836:SF28">
    <property type="entry name" value="SRCR DOMAIN-CONTAINING PROTEIN-RELATED"/>
    <property type="match status" value="1"/>
</dbReference>
<dbReference type="Proteomes" id="UP000030669">
    <property type="component" value="Unassembled WGS sequence"/>
</dbReference>
<protein>
    <recommendedName>
        <fullName evidence="5">RlpA-like protein double-psi beta-barrel domain-containing protein</fullName>
    </recommendedName>
</protein>
<keyword evidence="4" id="KW-1185">Reference proteome</keyword>
<dbReference type="SUPFAM" id="SSF50685">
    <property type="entry name" value="Barwin-like endoglucanases"/>
    <property type="match status" value="1"/>
</dbReference>